<reference evidence="1 2" key="1">
    <citation type="submission" date="2018-10" db="EMBL/GenBank/DDBJ databases">
        <title>Paraburkholderia sp. 7MK8-2, isolated from soil.</title>
        <authorList>
            <person name="Gao Z.-H."/>
            <person name="Qiu L.-H."/>
        </authorList>
    </citation>
    <scope>NUCLEOTIDE SEQUENCE [LARGE SCALE GENOMIC DNA]</scope>
    <source>
        <strain evidence="1 2">7MK8-2</strain>
    </source>
</reference>
<sequence>MEYTIAFTFTADNENDTLNAQLNLSGDNLISLLHNQSIQIQSPYPPEPSAPLVSLEVKPQSISMLAGQNQSGNPQSVKLVVPIKPGGSALTGNFPFSGVQVRLRYQFIGYSSSGNIAVGDFSIPFPS</sequence>
<dbReference type="AlphaFoldDB" id="A0A494XB20"/>
<dbReference type="OrthoDB" id="9133067at2"/>
<dbReference type="RefSeq" id="WP_121278669.1">
    <property type="nucleotide sequence ID" value="NZ_RBZV01000006.1"/>
</dbReference>
<comment type="caution">
    <text evidence="1">The sequence shown here is derived from an EMBL/GenBank/DDBJ whole genome shotgun (WGS) entry which is preliminary data.</text>
</comment>
<gene>
    <name evidence="1" type="ORF">D7S89_15885</name>
</gene>
<accession>A0A494XB20</accession>
<protein>
    <submittedName>
        <fullName evidence="1">Uncharacterized protein</fullName>
    </submittedName>
</protein>
<dbReference type="Proteomes" id="UP000280434">
    <property type="component" value="Unassembled WGS sequence"/>
</dbReference>
<evidence type="ECO:0000313" key="1">
    <source>
        <dbReference type="EMBL" id="RKP46841.1"/>
    </source>
</evidence>
<proteinExistence type="predicted"/>
<dbReference type="EMBL" id="RBZV01000006">
    <property type="protein sequence ID" value="RKP46841.1"/>
    <property type="molecule type" value="Genomic_DNA"/>
</dbReference>
<name>A0A494XB20_9BURK</name>
<organism evidence="1 2">
    <name type="scientific">Trinickia fusca</name>
    <dbReference type="NCBI Taxonomy" id="2419777"/>
    <lineage>
        <taxon>Bacteria</taxon>
        <taxon>Pseudomonadati</taxon>
        <taxon>Pseudomonadota</taxon>
        <taxon>Betaproteobacteria</taxon>
        <taxon>Burkholderiales</taxon>
        <taxon>Burkholderiaceae</taxon>
        <taxon>Trinickia</taxon>
    </lineage>
</organism>
<keyword evidence="2" id="KW-1185">Reference proteome</keyword>
<evidence type="ECO:0000313" key="2">
    <source>
        <dbReference type="Proteomes" id="UP000280434"/>
    </source>
</evidence>